<accession>A0A0P7B4R3</accession>
<name>A0A0P7B4R3_9HYPO</name>
<dbReference type="Proteomes" id="UP000050424">
    <property type="component" value="Unassembled WGS sequence"/>
</dbReference>
<evidence type="ECO:0000313" key="1">
    <source>
        <dbReference type="EMBL" id="KPM36653.1"/>
    </source>
</evidence>
<keyword evidence="2" id="KW-1185">Reference proteome</keyword>
<protein>
    <submittedName>
        <fullName evidence="1">Uncharacterized protein</fullName>
    </submittedName>
</protein>
<dbReference type="AlphaFoldDB" id="A0A0P7B4R3"/>
<evidence type="ECO:0000313" key="2">
    <source>
        <dbReference type="Proteomes" id="UP000050424"/>
    </source>
</evidence>
<sequence>MPLSRSELEALAAIHVSQPIPAAALRRALASPPFVPTRSLFNLRDLGAVPGSALPRGRFYRSGALDRAAADPDA</sequence>
<comment type="caution">
    <text evidence="1">The sequence shown here is derived from an EMBL/GenBank/DDBJ whole genome shotgun (WGS) entry which is preliminary data.</text>
</comment>
<feature type="non-terminal residue" evidence="1">
    <location>
        <position position="74"/>
    </location>
</feature>
<dbReference type="EMBL" id="LKCW01000195">
    <property type="protein sequence ID" value="KPM36653.1"/>
    <property type="molecule type" value="Genomic_DNA"/>
</dbReference>
<reference evidence="1 2" key="1">
    <citation type="submission" date="2015-09" db="EMBL/GenBank/DDBJ databases">
        <title>Draft genome of a European isolate of the apple canker pathogen Neonectria ditissima.</title>
        <authorList>
            <person name="Gomez-Cortecero A."/>
            <person name="Harrison R.J."/>
            <person name="Armitage A.D."/>
        </authorList>
    </citation>
    <scope>NUCLEOTIDE SEQUENCE [LARGE SCALE GENOMIC DNA]</scope>
    <source>
        <strain evidence="1 2">R09/05</strain>
    </source>
</reference>
<gene>
    <name evidence="1" type="ORF">AK830_g9894</name>
</gene>
<organism evidence="1 2">
    <name type="scientific">Neonectria ditissima</name>
    <dbReference type="NCBI Taxonomy" id="78410"/>
    <lineage>
        <taxon>Eukaryota</taxon>
        <taxon>Fungi</taxon>
        <taxon>Dikarya</taxon>
        <taxon>Ascomycota</taxon>
        <taxon>Pezizomycotina</taxon>
        <taxon>Sordariomycetes</taxon>
        <taxon>Hypocreomycetidae</taxon>
        <taxon>Hypocreales</taxon>
        <taxon>Nectriaceae</taxon>
        <taxon>Neonectria</taxon>
    </lineage>
</organism>
<proteinExistence type="predicted"/>
<dbReference type="OrthoDB" id="449382at2759"/>